<evidence type="ECO:0000313" key="2">
    <source>
        <dbReference type="Proteomes" id="UP000254866"/>
    </source>
</evidence>
<keyword evidence="2" id="KW-1185">Reference proteome</keyword>
<sequence>MPSAMNSIRISYQRAAVEAGKLRLHDSHAPNQPPSYTDNFSNSDGGVLTSGAKRLVEIWQEIAKILVSRRGFGVTDPRDMVFGHPSLLAHNVIEVDYGQSVADVYEKFARDHIKASRGLEILSYIDNIDLDERRLDLASWAPDWTSTISNRSILITEMNGSQDFRDSERWQGLDCIWMKDPRGFSCRGYVRGSVAKLSSAVDITDDQPSSIVVSPHAKHWPKIRVLLFVPKAGDKIIRALVGSTKDHGMQHQKMNSTNLSWRNGGKYHKRRSYISPTNVR</sequence>
<evidence type="ECO:0000313" key="1">
    <source>
        <dbReference type="EMBL" id="RDL32371.1"/>
    </source>
</evidence>
<dbReference type="AlphaFoldDB" id="A0A370TD66"/>
<dbReference type="InterPro" id="IPR052895">
    <property type="entry name" value="HetReg/Transcr_Mod"/>
</dbReference>
<dbReference type="GeneID" id="43601676"/>
<dbReference type="PANTHER" id="PTHR24148:SF73">
    <property type="entry name" value="HET DOMAIN PROTEIN (AFU_ORTHOLOGUE AFUA_8G01020)"/>
    <property type="match status" value="1"/>
</dbReference>
<dbReference type="OrthoDB" id="2157530at2759"/>
<protein>
    <submittedName>
        <fullName evidence="1">Uncharacterized protein</fullName>
    </submittedName>
</protein>
<dbReference type="PANTHER" id="PTHR24148">
    <property type="entry name" value="ANKYRIN REPEAT DOMAIN-CONTAINING PROTEIN 39 HOMOLOG-RELATED"/>
    <property type="match status" value="1"/>
</dbReference>
<dbReference type="EMBL" id="NPIC01000010">
    <property type="protein sequence ID" value="RDL32371.1"/>
    <property type="molecule type" value="Genomic_DNA"/>
</dbReference>
<dbReference type="Proteomes" id="UP000254866">
    <property type="component" value="Unassembled WGS sequence"/>
</dbReference>
<reference evidence="1 2" key="1">
    <citation type="journal article" date="2018" name="IMA Fungus">
        <title>IMA Genome-F 9: Draft genome sequence of Annulohypoxylon stygium, Aspergillus mulundensis, Berkeleyomyces basicola (syn. Thielaviopsis basicola), Ceratocystis smalleyi, two Cercospora beticola strains, Coleophoma cylindrospora, Fusarium fracticaudum, Phialophora cf. hyalina, and Morchella septimelata.</title>
        <authorList>
            <person name="Wingfield B.D."/>
            <person name="Bills G.F."/>
            <person name="Dong Y."/>
            <person name="Huang W."/>
            <person name="Nel W.J."/>
            <person name="Swalarsk-Parry B.S."/>
            <person name="Vaghefi N."/>
            <person name="Wilken P.M."/>
            <person name="An Z."/>
            <person name="de Beer Z.W."/>
            <person name="De Vos L."/>
            <person name="Chen L."/>
            <person name="Duong T.A."/>
            <person name="Gao Y."/>
            <person name="Hammerbacher A."/>
            <person name="Kikkert J.R."/>
            <person name="Li Y."/>
            <person name="Li H."/>
            <person name="Li K."/>
            <person name="Li Q."/>
            <person name="Liu X."/>
            <person name="Ma X."/>
            <person name="Naidoo K."/>
            <person name="Pethybridge S.J."/>
            <person name="Sun J."/>
            <person name="Steenkamp E.T."/>
            <person name="van der Nest M.A."/>
            <person name="van Wyk S."/>
            <person name="Wingfield M.J."/>
            <person name="Xiong C."/>
            <person name="Yue Q."/>
            <person name="Zhang X."/>
        </authorList>
    </citation>
    <scope>NUCLEOTIDE SEQUENCE [LARGE SCALE GENOMIC DNA]</scope>
    <source>
        <strain evidence="1 2">BP 5553</strain>
    </source>
</reference>
<proteinExistence type="predicted"/>
<name>A0A370TD66_9HELO</name>
<accession>A0A370TD66</accession>
<dbReference type="RefSeq" id="XP_031866093.1">
    <property type="nucleotide sequence ID" value="XM_032017450.1"/>
</dbReference>
<comment type="caution">
    <text evidence="1">The sequence shown here is derived from an EMBL/GenBank/DDBJ whole genome shotgun (WGS) entry which is preliminary data.</text>
</comment>
<organism evidence="1 2">
    <name type="scientific">Venustampulla echinocandica</name>
    <dbReference type="NCBI Taxonomy" id="2656787"/>
    <lineage>
        <taxon>Eukaryota</taxon>
        <taxon>Fungi</taxon>
        <taxon>Dikarya</taxon>
        <taxon>Ascomycota</taxon>
        <taxon>Pezizomycotina</taxon>
        <taxon>Leotiomycetes</taxon>
        <taxon>Helotiales</taxon>
        <taxon>Pleuroascaceae</taxon>
        <taxon>Venustampulla</taxon>
    </lineage>
</organism>
<gene>
    <name evidence="1" type="ORF">BP5553_08827</name>
</gene>